<keyword evidence="4 6" id="KW-0413">Isomerase</keyword>
<reference evidence="6 7" key="1">
    <citation type="journal article" date="2011" name="J. Bacteriol.">
        <title>Genome sequence of the verrucomicrobium Opitutus terrae PB90-1, an abundant inhabitant of rice paddy soil ecosystems.</title>
        <authorList>
            <person name="van Passel M.W."/>
            <person name="Kant R."/>
            <person name="Palva A."/>
            <person name="Copeland A."/>
            <person name="Lucas S."/>
            <person name="Lapidus A."/>
            <person name="Glavina del Rio T."/>
            <person name="Pitluck S."/>
            <person name="Goltsman E."/>
            <person name="Clum A."/>
            <person name="Sun H."/>
            <person name="Schmutz J."/>
            <person name="Larimer F.W."/>
            <person name="Land M.L."/>
            <person name="Hauser L."/>
            <person name="Kyrpides N."/>
            <person name="Mikhailova N."/>
            <person name="Richardson P.P."/>
            <person name="Janssen P.H."/>
            <person name="de Vos W.M."/>
            <person name="Smidt H."/>
        </authorList>
    </citation>
    <scope>NUCLEOTIDE SEQUENCE [LARGE SCALE GENOMIC DNA]</scope>
    <source>
        <strain evidence="7">DSM 11246 / JCM 15787 / PB90-1</strain>
    </source>
</reference>
<dbReference type="PRINTS" id="PR00153">
    <property type="entry name" value="CSAPPISMRASE"/>
</dbReference>
<dbReference type="KEGG" id="ote:Oter_0032"/>
<accession>B1ZWK0</accession>
<proteinExistence type="inferred from homology"/>
<dbReference type="GO" id="GO:0006457">
    <property type="term" value="P:protein folding"/>
    <property type="evidence" value="ECO:0007669"/>
    <property type="project" value="InterPro"/>
</dbReference>
<dbReference type="InterPro" id="IPR036179">
    <property type="entry name" value="Ig-like_dom_sf"/>
</dbReference>
<name>B1ZWK0_OPITP</name>
<dbReference type="PROSITE" id="PS50072">
    <property type="entry name" value="CSA_PPIASE_2"/>
    <property type="match status" value="1"/>
</dbReference>
<organism evidence="6 7">
    <name type="scientific">Opitutus terrae (strain DSM 11246 / JCM 15787 / PB90-1)</name>
    <dbReference type="NCBI Taxonomy" id="452637"/>
    <lineage>
        <taxon>Bacteria</taxon>
        <taxon>Pseudomonadati</taxon>
        <taxon>Verrucomicrobiota</taxon>
        <taxon>Opitutia</taxon>
        <taxon>Opitutales</taxon>
        <taxon>Opitutaceae</taxon>
        <taxon>Opitutus</taxon>
    </lineage>
</organism>
<dbReference type="EMBL" id="CP001032">
    <property type="protein sequence ID" value="ACB73324.1"/>
    <property type="molecule type" value="Genomic_DNA"/>
</dbReference>
<dbReference type="InterPro" id="IPR002130">
    <property type="entry name" value="Cyclophilin-type_PPIase_dom"/>
</dbReference>
<evidence type="ECO:0000256" key="4">
    <source>
        <dbReference type="ARBA" id="ARBA00023235"/>
    </source>
</evidence>
<dbReference type="PANTHER" id="PTHR43246">
    <property type="entry name" value="PEPTIDYL-PROLYL CIS-TRANS ISOMERASE CYP38, CHLOROPLASTIC"/>
    <property type="match status" value="1"/>
</dbReference>
<dbReference type="Gene3D" id="2.60.40.10">
    <property type="entry name" value="Immunoglobulins"/>
    <property type="match status" value="1"/>
</dbReference>
<dbReference type="InterPro" id="IPR044665">
    <property type="entry name" value="E_coli_cyclophilin_A-like"/>
</dbReference>
<evidence type="ECO:0000256" key="3">
    <source>
        <dbReference type="ARBA" id="ARBA00023110"/>
    </source>
</evidence>
<keyword evidence="7" id="KW-1185">Reference proteome</keyword>
<dbReference type="EC" id="5.2.1.8" evidence="2"/>
<comment type="similarity">
    <text evidence="1">Belongs to the cyclophilin-type PPIase family.</text>
</comment>
<evidence type="ECO:0000313" key="7">
    <source>
        <dbReference type="Proteomes" id="UP000007013"/>
    </source>
</evidence>
<dbReference type="SUPFAM" id="SSF50891">
    <property type="entry name" value="Cyclophilin-like"/>
    <property type="match status" value="1"/>
</dbReference>
<dbReference type="InterPro" id="IPR029000">
    <property type="entry name" value="Cyclophilin-like_dom_sf"/>
</dbReference>
<keyword evidence="3" id="KW-0697">Rotamase</keyword>
<dbReference type="GO" id="GO:0003755">
    <property type="term" value="F:peptidyl-prolyl cis-trans isomerase activity"/>
    <property type="evidence" value="ECO:0007669"/>
    <property type="project" value="UniProtKB-KW"/>
</dbReference>
<feature type="domain" description="PPIase cyclophilin-type" evidence="5">
    <location>
        <begin position="53"/>
        <end position="210"/>
    </location>
</feature>
<dbReference type="STRING" id="452637.Oter_0032"/>
<evidence type="ECO:0000256" key="1">
    <source>
        <dbReference type="ARBA" id="ARBA00007365"/>
    </source>
</evidence>
<dbReference type="eggNOG" id="COG0652">
    <property type="taxonomic scope" value="Bacteria"/>
</dbReference>
<evidence type="ECO:0000259" key="5">
    <source>
        <dbReference type="PROSITE" id="PS50072"/>
    </source>
</evidence>
<protein>
    <recommendedName>
        <fullName evidence="2">peptidylprolyl isomerase</fullName>
        <ecNumber evidence="2">5.2.1.8</ecNumber>
    </recommendedName>
</protein>
<gene>
    <name evidence="6" type="ordered locus">Oter_0032</name>
</gene>
<dbReference type="Proteomes" id="UP000007013">
    <property type="component" value="Chromosome"/>
</dbReference>
<dbReference type="AlphaFoldDB" id="B1ZWK0"/>
<dbReference type="Pfam" id="PF00160">
    <property type="entry name" value="Pro_isomerase"/>
    <property type="match status" value="1"/>
</dbReference>
<dbReference type="PROSITE" id="PS00170">
    <property type="entry name" value="CSA_PPIASE_1"/>
    <property type="match status" value="1"/>
</dbReference>
<dbReference type="InterPro" id="IPR013783">
    <property type="entry name" value="Ig-like_fold"/>
</dbReference>
<evidence type="ECO:0000313" key="6">
    <source>
        <dbReference type="EMBL" id="ACB73324.1"/>
    </source>
</evidence>
<evidence type="ECO:0000256" key="2">
    <source>
        <dbReference type="ARBA" id="ARBA00013194"/>
    </source>
</evidence>
<dbReference type="Gene3D" id="2.40.100.10">
    <property type="entry name" value="Cyclophilin-like"/>
    <property type="match status" value="1"/>
</dbReference>
<dbReference type="InterPro" id="IPR020892">
    <property type="entry name" value="Cyclophilin-type_PPIase_CS"/>
</dbReference>
<dbReference type="HOGENOM" id="CLU_413241_0_0_0"/>
<dbReference type="SUPFAM" id="SSF48726">
    <property type="entry name" value="Immunoglobulin"/>
    <property type="match status" value="1"/>
</dbReference>
<sequence length="664" mass="68596">MLAQSTVPALKSGVTFSARTLVAGEAPISLHLSDYFEVPGVTGTVVQFDTIRGKFNAELLSADAPKTVTNFLNYTLRGAYTNSLVHRSVPGFVIQGGGYWLNSSTITPITTDPAVQNEFKLSNVRGTLAMAKTAQGPDTATSQWFINLADNHAALDSTNGGYTVFGRVLGTGMTIADSIAAIPVYDASSQLGSAFKEMPLTGSTLVTANLVMVHSVRAVPVYPNLADAGAVLTFSALSANTGVVTAEVVGSTLTLRPVAAGSTTVTVAATDTNGNQAPGQTSFAVTVTTTPVFTTQPAARSIDAGASATLTVAATAGATLQWYRNGRALSGATTEGVSITSMEPRWAGLYTVVARSGNAAARTTPAIVGLLLNEGKVFGTAEEVGSNIPHPNGNIFDQVLLQKSATTGASAASIRADYAQNQITRTSFIGLNDDIVQVEYSGPGTLSILMDSVSGPATPTKYNQPDTQYVRGHASIVITGANENSHVSVFTVGKLTAYDPTGAFDISKPISSTNNPANNGNPIFKSGESYDGMAIIARISIRSTDGKFGSIRTADTLFYDDAGYVGIYAPGVTVVDRVVIGDINADGGATPAIILGGSPAELTLVTGGDLHQNNGQPIQISGITKLKFQAGTDSHGNTLPAQKNQGILHQNGVNVTAQIAVNPQ</sequence>